<dbReference type="EMBL" id="CAAALY010256430">
    <property type="protein sequence ID" value="VEL37945.1"/>
    <property type="molecule type" value="Genomic_DNA"/>
</dbReference>
<accession>A0A3S5AIR7</accession>
<reference evidence="3" key="1">
    <citation type="submission" date="2018-11" db="EMBL/GenBank/DDBJ databases">
        <authorList>
            <consortium name="Pathogen Informatics"/>
        </authorList>
    </citation>
    <scope>NUCLEOTIDE SEQUENCE</scope>
</reference>
<evidence type="ECO:0000259" key="2">
    <source>
        <dbReference type="Pfam" id="PF00013"/>
    </source>
</evidence>
<dbReference type="Gene3D" id="3.30.1370.10">
    <property type="entry name" value="K Homology domain, type 1"/>
    <property type="match status" value="1"/>
</dbReference>
<feature type="domain" description="K Homology" evidence="2">
    <location>
        <begin position="15"/>
        <end position="48"/>
    </location>
</feature>
<evidence type="ECO:0000313" key="4">
    <source>
        <dbReference type="Proteomes" id="UP000784294"/>
    </source>
</evidence>
<protein>
    <recommendedName>
        <fullName evidence="2">K Homology domain-containing protein</fullName>
    </recommendedName>
</protein>
<name>A0A3S5AIR7_9PLAT</name>
<keyword evidence="4" id="KW-1185">Reference proteome</keyword>
<dbReference type="Pfam" id="PF00013">
    <property type="entry name" value="KH_1"/>
    <property type="match status" value="1"/>
</dbReference>
<dbReference type="AlphaFoldDB" id="A0A3S5AIR7"/>
<organism evidence="3 4">
    <name type="scientific">Protopolystoma xenopodis</name>
    <dbReference type="NCBI Taxonomy" id="117903"/>
    <lineage>
        <taxon>Eukaryota</taxon>
        <taxon>Metazoa</taxon>
        <taxon>Spiralia</taxon>
        <taxon>Lophotrochozoa</taxon>
        <taxon>Platyhelminthes</taxon>
        <taxon>Monogenea</taxon>
        <taxon>Polyopisthocotylea</taxon>
        <taxon>Polystomatidea</taxon>
        <taxon>Polystomatidae</taxon>
        <taxon>Protopolystoma</taxon>
    </lineage>
</organism>
<dbReference type="InterPro" id="IPR036612">
    <property type="entry name" value="KH_dom_type_1_sf"/>
</dbReference>
<gene>
    <name evidence="3" type="ORF">PXEA_LOCUS31385</name>
</gene>
<evidence type="ECO:0000256" key="1">
    <source>
        <dbReference type="PROSITE-ProRule" id="PRU00117"/>
    </source>
</evidence>
<keyword evidence="1" id="KW-0694">RNA-binding</keyword>
<proteinExistence type="predicted"/>
<dbReference type="SUPFAM" id="SSF54791">
    <property type="entry name" value="Eukaryotic type KH-domain (KH-domain type I)"/>
    <property type="match status" value="1"/>
</dbReference>
<dbReference type="PROSITE" id="PS50084">
    <property type="entry name" value="KH_TYPE_1"/>
    <property type="match status" value="1"/>
</dbReference>
<dbReference type="InterPro" id="IPR004088">
    <property type="entry name" value="KH_dom_type_1"/>
</dbReference>
<dbReference type="Proteomes" id="UP000784294">
    <property type="component" value="Unassembled WGS sequence"/>
</dbReference>
<dbReference type="GO" id="GO:0003723">
    <property type="term" value="F:RNA binding"/>
    <property type="evidence" value="ECO:0007669"/>
    <property type="project" value="UniProtKB-UniRule"/>
</dbReference>
<sequence length="60" mass="6330">MLDSLSEEDISAVQLKILIPSNAAGGVIGKGGEAIATIQRETGTKVKMSKLYEFYPGESS</sequence>
<dbReference type="OrthoDB" id="441329at2759"/>
<comment type="caution">
    <text evidence="3">The sequence shown here is derived from an EMBL/GenBank/DDBJ whole genome shotgun (WGS) entry which is preliminary data.</text>
</comment>
<evidence type="ECO:0000313" key="3">
    <source>
        <dbReference type="EMBL" id="VEL37945.1"/>
    </source>
</evidence>